<dbReference type="Proteomes" id="UP001179952">
    <property type="component" value="Unassembled WGS sequence"/>
</dbReference>
<organism evidence="5 6">
    <name type="scientific">Acorus gramineus</name>
    <name type="common">Dwarf sweet flag</name>
    <dbReference type="NCBI Taxonomy" id="55184"/>
    <lineage>
        <taxon>Eukaryota</taxon>
        <taxon>Viridiplantae</taxon>
        <taxon>Streptophyta</taxon>
        <taxon>Embryophyta</taxon>
        <taxon>Tracheophyta</taxon>
        <taxon>Spermatophyta</taxon>
        <taxon>Magnoliopsida</taxon>
        <taxon>Liliopsida</taxon>
        <taxon>Acoraceae</taxon>
        <taxon>Acorus</taxon>
    </lineage>
</organism>
<dbReference type="PANTHER" id="PTHR32227">
    <property type="entry name" value="GLUCAN ENDO-1,3-BETA-GLUCOSIDASE BG1-RELATED-RELATED"/>
    <property type="match status" value="1"/>
</dbReference>
<evidence type="ECO:0000256" key="3">
    <source>
        <dbReference type="ARBA" id="ARBA00023295"/>
    </source>
</evidence>
<dbReference type="GO" id="GO:0004553">
    <property type="term" value="F:hydrolase activity, hydrolyzing O-glycosyl compounds"/>
    <property type="evidence" value="ECO:0007669"/>
    <property type="project" value="InterPro"/>
</dbReference>
<dbReference type="InterPro" id="IPR000490">
    <property type="entry name" value="Glyco_hydro_17"/>
</dbReference>
<evidence type="ECO:0000256" key="1">
    <source>
        <dbReference type="ARBA" id="ARBA00008773"/>
    </source>
</evidence>
<proteinExistence type="inferred from homology"/>
<dbReference type="Pfam" id="PF00332">
    <property type="entry name" value="Glyco_hydro_17"/>
    <property type="match status" value="1"/>
</dbReference>
<evidence type="ECO:0000256" key="4">
    <source>
        <dbReference type="RuleBase" id="RU004335"/>
    </source>
</evidence>
<dbReference type="Gene3D" id="3.20.20.80">
    <property type="entry name" value="Glycosidases"/>
    <property type="match status" value="1"/>
</dbReference>
<dbReference type="SUPFAM" id="SSF51445">
    <property type="entry name" value="(Trans)glycosidases"/>
    <property type="match status" value="1"/>
</dbReference>
<dbReference type="EMBL" id="JAUJYN010000006">
    <property type="protein sequence ID" value="KAK1269525.1"/>
    <property type="molecule type" value="Genomic_DNA"/>
</dbReference>
<evidence type="ECO:0000256" key="2">
    <source>
        <dbReference type="ARBA" id="ARBA00022801"/>
    </source>
</evidence>
<keyword evidence="3" id="KW-0326">Glycosidase</keyword>
<reference evidence="5" key="2">
    <citation type="submission" date="2023-06" db="EMBL/GenBank/DDBJ databases">
        <authorList>
            <person name="Ma L."/>
            <person name="Liu K.-W."/>
            <person name="Li Z."/>
            <person name="Hsiao Y.-Y."/>
            <person name="Qi Y."/>
            <person name="Fu T."/>
            <person name="Tang G."/>
            <person name="Zhang D."/>
            <person name="Sun W.-H."/>
            <person name="Liu D.-K."/>
            <person name="Li Y."/>
            <person name="Chen G.-Z."/>
            <person name="Liu X.-D."/>
            <person name="Liao X.-Y."/>
            <person name="Jiang Y.-T."/>
            <person name="Yu X."/>
            <person name="Hao Y."/>
            <person name="Huang J."/>
            <person name="Zhao X.-W."/>
            <person name="Ke S."/>
            <person name="Chen Y.-Y."/>
            <person name="Wu W.-L."/>
            <person name="Hsu J.-L."/>
            <person name="Lin Y.-F."/>
            <person name="Huang M.-D."/>
            <person name="Li C.-Y."/>
            <person name="Huang L."/>
            <person name="Wang Z.-W."/>
            <person name="Zhao X."/>
            <person name="Zhong W.-Y."/>
            <person name="Peng D.-H."/>
            <person name="Ahmad S."/>
            <person name="Lan S."/>
            <person name="Zhang J.-S."/>
            <person name="Tsai W.-C."/>
            <person name="Van De Peer Y."/>
            <person name="Liu Z.-J."/>
        </authorList>
    </citation>
    <scope>NUCLEOTIDE SEQUENCE</scope>
    <source>
        <strain evidence="5">SCP</strain>
        <tissue evidence="5">Leaves</tissue>
    </source>
</reference>
<dbReference type="AlphaFoldDB" id="A0AAV9AZD0"/>
<evidence type="ECO:0000313" key="5">
    <source>
        <dbReference type="EMBL" id="KAK1269525.1"/>
    </source>
</evidence>
<gene>
    <name evidence="5" type="ORF">QJS04_geneDACA008201</name>
</gene>
<sequence length="100" mass="11023">MRVPTCRQLPGLRETTLCEKHINLDSLERYGATITSLDINYGQVADNLLSPTQLVALLSSLNLTKIRIYNTNPQVLSTFANSNIEVIVTVPNGSPLIEEP</sequence>
<comment type="similarity">
    <text evidence="1 4">Belongs to the glycosyl hydrolase 17 family.</text>
</comment>
<dbReference type="GO" id="GO:0005975">
    <property type="term" value="P:carbohydrate metabolic process"/>
    <property type="evidence" value="ECO:0007669"/>
    <property type="project" value="InterPro"/>
</dbReference>
<comment type="caution">
    <text evidence="5">The sequence shown here is derived from an EMBL/GenBank/DDBJ whole genome shotgun (WGS) entry which is preliminary data.</text>
</comment>
<accession>A0AAV9AZD0</accession>
<name>A0AAV9AZD0_ACOGR</name>
<protein>
    <submittedName>
        <fullName evidence="5">Glucan endo-1,3-beta-glucosidase 11</fullName>
    </submittedName>
</protein>
<reference evidence="5" key="1">
    <citation type="journal article" date="2023" name="Nat. Commun.">
        <title>Diploid and tetraploid genomes of Acorus and the evolution of monocots.</title>
        <authorList>
            <person name="Ma L."/>
            <person name="Liu K.W."/>
            <person name="Li Z."/>
            <person name="Hsiao Y.Y."/>
            <person name="Qi Y."/>
            <person name="Fu T."/>
            <person name="Tang G.D."/>
            <person name="Zhang D."/>
            <person name="Sun W.H."/>
            <person name="Liu D.K."/>
            <person name="Li Y."/>
            <person name="Chen G.Z."/>
            <person name="Liu X.D."/>
            <person name="Liao X.Y."/>
            <person name="Jiang Y.T."/>
            <person name="Yu X."/>
            <person name="Hao Y."/>
            <person name="Huang J."/>
            <person name="Zhao X.W."/>
            <person name="Ke S."/>
            <person name="Chen Y.Y."/>
            <person name="Wu W.L."/>
            <person name="Hsu J.L."/>
            <person name="Lin Y.F."/>
            <person name="Huang M.D."/>
            <person name="Li C.Y."/>
            <person name="Huang L."/>
            <person name="Wang Z.W."/>
            <person name="Zhao X."/>
            <person name="Zhong W.Y."/>
            <person name="Peng D.H."/>
            <person name="Ahmad S."/>
            <person name="Lan S."/>
            <person name="Zhang J.S."/>
            <person name="Tsai W.C."/>
            <person name="Van de Peer Y."/>
            <person name="Liu Z.J."/>
        </authorList>
    </citation>
    <scope>NUCLEOTIDE SEQUENCE</scope>
    <source>
        <strain evidence="5">SCP</strain>
    </source>
</reference>
<keyword evidence="6" id="KW-1185">Reference proteome</keyword>
<dbReference type="InterPro" id="IPR017853">
    <property type="entry name" value="GH"/>
</dbReference>
<keyword evidence="2" id="KW-0378">Hydrolase</keyword>
<dbReference type="InterPro" id="IPR044965">
    <property type="entry name" value="Glyco_hydro_17_plant"/>
</dbReference>
<evidence type="ECO:0000313" key="6">
    <source>
        <dbReference type="Proteomes" id="UP001179952"/>
    </source>
</evidence>